<feature type="domain" description="EGF-like" evidence="12">
    <location>
        <begin position="1142"/>
        <end position="1183"/>
    </location>
</feature>
<feature type="domain" description="HYR" evidence="13">
    <location>
        <begin position="2008"/>
        <end position="2090"/>
    </location>
</feature>
<feature type="compositionally biased region" description="Basic and acidic residues" evidence="10">
    <location>
        <begin position="574"/>
        <end position="586"/>
    </location>
</feature>
<feature type="disulfide bond" evidence="8">
    <location>
        <begin position="1265"/>
        <end position="1275"/>
    </location>
</feature>
<dbReference type="SUPFAM" id="SSF57535">
    <property type="entry name" value="Complement control module/SCR domain"/>
    <property type="match status" value="2"/>
</dbReference>
<feature type="compositionally biased region" description="Polar residues" evidence="10">
    <location>
        <begin position="401"/>
        <end position="410"/>
    </location>
</feature>
<dbReference type="Pfam" id="PF14670">
    <property type="entry name" value="FXa_inhibition"/>
    <property type="match status" value="6"/>
</dbReference>
<comment type="caution">
    <text evidence="15">The sequence shown here is derived from an EMBL/GenBank/DDBJ whole genome shotgun (WGS) entry which is preliminary data.</text>
</comment>
<feature type="compositionally biased region" description="Basic and acidic residues" evidence="10">
    <location>
        <begin position="310"/>
        <end position="325"/>
    </location>
</feature>
<feature type="region of interest" description="Disordered" evidence="10">
    <location>
        <begin position="116"/>
        <end position="681"/>
    </location>
</feature>
<feature type="domain" description="EGF-like" evidence="12">
    <location>
        <begin position="1261"/>
        <end position="1296"/>
    </location>
</feature>
<feature type="compositionally biased region" description="Acidic residues" evidence="10">
    <location>
        <begin position="546"/>
        <end position="557"/>
    </location>
</feature>
<feature type="compositionally biased region" description="Acidic residues" evidence="10">
    <location>
        <begin position="358"/>
        <end position="373"/>
    </location>
</feature>
<feature type="disulfide bond" evidence="8">
    <location>
        <begin position="1188"/>
        <end position="1198"/>
    </location>
</feature>
<dbReference type="InterPro" id="IPR000742">
    <property type="entry name" value="EGF"/>
</dbReference>
<dbReference type="PROSITE" id="PS00010">
    <property type="entry name" value="ASX_HYDROXYL"/>
    <property type="match status" value="10"/>
</dbReference>
<dbReference type="CDD" id="cd00054">
    <property type="entry name" value="EGF_CA"/>
    <property type="match status" value="9"/>
</dbReference>
<dbReference type="SUPFAM" id="SSF57196">
    <property type="entry name" value="EGF/Laminin"/>
    <property type="match status" value="2"/>
</dbReference>
<dbReference type="InterPro" id="IPR035976">
    <property type="entry name" value="Sushi/SCR/CCP_sf"/>
</dbReference>
<feature type="compositionally biased region" description="Basic residues" evidence="10">
    <location>
        <begin position="138"/>
        <end position="158"/>
    </location>
</feature>
<evidence type="ECO:0000256" key="2">
    <source>
        <dbReference type="ARBA" id="ARBA00022525"/>
    </source>
</evidence>
<sequence length="2314" mass="253416">MAGRSGVVRSILLVVYLFLLSSGDPTESNEVIQTPTKEYSRIRQLSGNQYQSQYGVVQDVTADSSVGHRPQPSPAVVRPLFAWKEMALETSDKLPPIAVSPSSGVLSEVVVRSAANHRRNGKLKEAKRQQQRQQLQLRQKKLQQIKKANGMKKNKGKSTLKSASWLKKSLDNDDEEGREDEDEGEEGEEEEEDEEGADEEEDEEGGEEEGEESEVEEDNEDPDAEEDDESNPRITKPTTTTTKTTTTTTTTPTPLINLASAETEEDFIDRPIVESNSAVKDNREDAVKEDEEEIPQTTTATTASSSASSELERNKEQNENAKTDRDDDETDDATEVAPERRPAANQMNVIMENGKTEQEEEEEAEEEKVEEELPTAGNKTADDVKTDLISGTPLDADIRRSYSSRNQTDAANWKAKAQDERADDRSVGDKIQPSAQVENQLPRSKEPTKSSPSAVTSDSNEDTSAEVEESNAPKDPTGRSHSNVISEEDMLLPRPVLESSVGSQVESASSEEDERDETNEIRAQVQPEIKSPSAATPSGIGASLSSDDDDDDADEQINDIKLDSFGNNAAAKTVENEKESIVRNLDENDIDEDVDEDDDDSNFLPASHNSGLIISDKNKKPAVNDASPGGAPITDIGAAGSGDVEDETNDILPDDPVKTSLTSVSDLDEQEEEDNQEEEDFVDNEIETKIVTSAESTFGQHDPNRFLHGQVDLNPSVLDTSCGPSTVLPVIPNAVVAKYGRTRWPSPPFNLLAEVIFECQDTDVYQLDPMLPDRLFCSNHEWIGQHPKCVTINRQQQPHFALTDGDGKELANSPTSSISSNAVNVSSSGGQRVNEQSCSNEDRGGCEHVCSQSAEPDSIRCLCYRGFRLNADGKSCVDFDECATANGGCDGQCSNRPGSFICSCPIGFRLASNGKKCIDVNECSLRNGHGPCQGACHNTHGSYFCSCEDMPGTQLAADGHLCEDIDECRTDNGGCSHSCLNTLGTAYCACPEGYMLTDDWKTCEDIDECDYSSDVDDSDRLCPDICRNTIGSYVCVDPDEEPVPCQPGYDDEDQDGHCHDIDECSLANGGCSHICTNTEGSHKCQCPSGLFIEADNKTCKDIDECASDNGGCSHTCVNVPSSYKCTCPEGYALAEDWTTCQDIDECAETHSETCGAVGTCLNLLGSYRCLCPVGYEETATGCDDIDECLMDPCGSGECINKMGSYTCVCHEGFQFDNQTCQDINECNEGVPCSDGICENTVGSFICSCKPGYYLENNTCFDVDECTNSPCIDGTCVNQPGSYLCLCEPGFTLERNVCIDFDECLISPCINATCVNQIGSFRCECPEGYLARNNSCFDVDECQTNPCVNGQCVNTDGSYWCRCLDGFKALGNICLDIDECETAPCVNGECINTQGSYQCECHPGFYLEDDSCFDVDECQANPCANGTCVNLLGSYQCNCPPGHILVDSRICLDVNECSTNNGQCDQKCTNTPGSYYCSCDQGFFLDPEDNRQCLDVDECDVNNGGCSQVCLNRPGNYSCECRTGYILSVDKSSCLEVVSAVTHYCPAIEPPPGGYLHCSSRPGSDGYKPGSTCTLRCRKGYAFRRHKPQLTWQANQVFNNPATLLEEKSIMLSNRQSNSGLAMLQGWKATQVRPPAHQDWQSNARNSSDEAHKKLKGKQPNGNNKKNENDKRQLVAVSGPTHQVERLHGMRRGRQRSNQGERIKRQHQHHQQKPGGRREFPDQPFRRCGDDGKWKGKLGFCQALTCPPLTKPANGSVSPLSCATGDAAPNQLCYFTCDTGFRVTGNPVRSCLPSLKWNPLRPPPACEKVSKVTGNKQGNRQRNNTIQVTVHNRTTTASAAINETSTEPVPNYHPNPPIITYSNPPATTTMTTTTTTPPPTSQEPEQFQTEIDYEQSLSSLFDLSLIEYSPSQVVVDRNNFVHFTPVHPWPRIECPKDMTIDLSPGKRTIEVNIPQPATNVDYTSHVEAEPSWAKKLRAELGPIRMVISFRARNPVTEYTAICSFVLEVRDREAPTVKNCPHDVHVRLSSLEPYANAPWTEPVFSDNIAVTHVIKSKEPNSLFALGEHVVTYTASDAAGNSARCQFTVNVSPALVPSEYNRSESCVRLESPPNGDLNCLSWTWGQMCRPSCSMGHIFFRPLPSAVYLCGRDRRWKPGTSVPDCAPTSIIPEGGCQVGWEERRSGGKQCVGCAPGLHRPLNSTVCIPCPMGTYQDNFSAGSCKSCPKKLTTCSMAARQCTDCKPPEECSPSSSQRVGGDVIFHPSSSSSSSSSKLAIPTAGQRRRQQIHQQRQMRLRQQQRHRQNNSTATTSKFRRV</sequence>
<dbReference type="SUPFAM" id="SSF57184">
    <property type="entry name" value="Growth factor receptor domain"/>
    <property type="match status" value="6"/>
</dbReference>
<feature type="disulfide bond" evidence="8">
    <location>
        <begin position="1417"/>
        <end position="1427"/>
    </location>
</feature>
<evidence type="ECO:0000259" key="13">
    <source>
        <dbReference type="PROSITE" id="PS50825"/>
    </source>
</evidence>
<dbReference type="Pfam" id="PF12662">
    <property type="entry name" value="cEGF"/>
    <property type="match status" value="2"/>
</dbReference>
<feature type="compositionally biased region" description="Low complexity" evidence="10">
    <location>
        <begin position="235"/>
        <end position="254"/>
    </location>
</feature>
<evidence type="ECO:0000256" key="10">
    <source>
        <dbReference type="SAM" id="MobiDB-lite"/>
    </source>
</evidence>
<keyword evidence="9" id="KW-0768">Sushi</keyword>
<feature type="domain" description="EGF-like" evidence="12">
    <location>
        <begin position="964"/>
        <end position="1004"/>
    </location>
</feature>
<dbReference type="SMART" id="SM01411">
    <property type="entry name" value="Ephrin_rec_like"/>
    <property type="match status" value="1"/>
</dbReference>
<gene>
    <name evidence="15" type="ORF">DGAL_LOCUS15203</name>
</gene>
<protein>
    <recommendedName>
        <fullName evidence="17">Fibrillin-2</fullName>
    </recommendedName>
</protein>
<proteinExistence type="predicted"/>
<dbReference type="InterPro" id="IPR018097">
    <property type="entry name" value="EGF_Ca-bd_CS"/>
</dbReference>
<dbReference type="PROSITE" id="PS50923">
    <property type="entry name" value="SUSHI"/>
    <property type="match status" value="1"/>
</dbReference>
<dbReference type="InterPro" id="IPR001881">
    <property type="entry name" value="EGF-like_Ca-bd_dom"/>
</dbReference>
<evidence type="ECO:0000256" key="1">
    <source>
        <dbReference type="ARBA" id="ARBA00004613"/>
    </source>
</evidence>
<feature type="compositionally biased region" description="Acidic residues" evidence="10">
    <location>
        <begin position="587"/>
        <end position="601"/>
    </location>
</feature>
<dbReference type="Gene3D" id="2.10.50.10">
    <property type="entry name" value="Tumor Necrosis Factor Receptor, subunit A, domain 2"/>
    <property type="match status" value="1"/>
</dbReference>
<dbReference type="PANTHER" id="PTHR47333:SF4">
    <property type="entry name" value="EGF-LIKE DOMAIN-CONTAINING PROTEIN"/>
    <property type="match status" value="1"/>
</dbReference>
<feature type="compositionally biased region" description="Low complexity" evidence="10">
    <location>
        <begin position="816"/>
        <end position="828"/>
    </location>
</feature>
<comment type="caution">
    <text evidence="8">Lacks conserved residue(s) required for the propagation of feature annotation.</text>
</comment>
<feature type="compositionally biased region" description="Basic residues" evidence="10">
    <location>
        <begin position="2279"/>
        <end position="2301"/>
    </location>
</feature>
<comment type="subcellular location">
    <subcellularLocation>
        <location evidence="1">Secreted</location>
    </subcellularLocation>
</comment>
<feature type="region of interest" description="Disordered" evidence="10">
    <location>
        <begin position="802"/>
        <end position="842"/>
    </location>
</feature>
<dbReference type="GO" id="GO:0005576">
    <property type="term" value="C:extracellular region"/>
    <property type="evidence" value="ECO:0007669"/>
    <property type="project" value="UniProtKB-SubCell"/>
</dbReference>
<feature type="chain" id="PRO_5035194141" description="Fibrillin-2" evidence="11">
    <location>
        <begin position="29"/>
        <end position="2314"/>
    </location>
</feature>
<feature type="compositionally biased region" description="Acidic residues" evidence="10">
    <location>
        <begin position="666"/>
        <end position="681"/>
    </location>
</feature>
<dbReference type="Gene3D" id="2.10.25.10">
    <property type="entry name" value="Laminin"/>
    <property type="match status" value="17"/>
</dbReference>
<feature type="compositionally biased region" description="Low complexity" evidence="10">
    <location>
        <begin position="498"/>
        <end position="508"/>
    </location>
</feature>
<organism evidence="15 16">
    <name type="scientific">Daphnia galeata</name>
    <dbReference type="NCBI Taxonomy" id="27404"/>
    <lineage>
        <taxon>Eukaryota</taxon>
        <taxon>Metazoa</taxon>
        <taxon>Ecdysozoa</taxon>
        <taxon>Arthropoda</taxon>
        <taxon>Crustacea</taxon>
        <taxon>Branchiopoda</taxon>
        <taxon>Diplostraca</taxon>
        <taxon>Cladocera</taxon>
        <taxon>Anomopoda</taxon>
        <taxon>Daphniidae</taxon>
        <taxon>Daphnia</taxon>
    </lineage>
</organism>
<feature type="region of interest" description="Disordered" evidence="10">
    <location>
        <begin position="2240"/>
        <end position="2314"/>
    </location>
</feature>
<accession>A0A8J2RZD7</accession>
<dbReference type="PANTHER" id="PTHR47333">
    <property type="entry name" value="VON WILLEBRAND FACTOR C AND EGF DOMAIN-CONTAINING PROTEIN"/>
    <property type="match status" value="1"/>
</dbReference>
<dbReference type="SMART" id="SM00032">
    <property type="entry name" value="CCP"/>
    <property type="match status" value="4"/>
</dbReference>
<dbReference type="SMART" id="SM00181">
    <property type="entry name" value="EGF"/>
    <property type="match status" value="16"/>
</dbReference>
<dbReference type="Pfam" id="PF02494">
    <property type="entry name" value="HYR"/>
    <property type="match status" value="1"/>
</dbReference>
<feature type="domain" description="EGF-like" evidence="12">
    <location>
        <begin position="1375"/>
        <end position="1412"/>
    </location>
</feature>
<dbReference type="InterPro" id="IPR052080">
    <property type="entry name" value="vWF_C/EGF_Fibrillin"/>
</dbReference>
<dbReference type="FunFam" id="2.10.25.10:FF:000240">
    <property type="entry name" value="Vitamin K-dependent protein S"/>
    <property type="match status" value="3"/>
</dbReference>
<feature type="compositionally biased region" description="Low complexity" evidence="10">
    <location>
        <begin position="297"/>
        <end position="309"/>
    </location>
</feature>
<dbReference type="PROSITE" id="PS01186">
    <property type="entry name" value="EGF_2"/>
    <property type="match status" value="8"/>
</dbReference>
<dbReference type="InterPro" id="IPR026823">
    <property type="entry name" value="cEGF"/>
</dbReference>
<feature type="signal peptide" evidence="11">
    <location>
        <begin position="1"/>
        <end position="28"/>
    </location>
</feature>
<feature type="domain" description="EGF-like" evidence="12">
    <location>
        <begin position="1299"/>
        <end position="1334"/>
    </location>
</feature>
<feature type="compositionally biased region" description="Basic and acidic residues" evidence="10">
    <location>
        <begin position="1715"/>
        <end position="1727"/>
    </location>
</feature>
<evidence type="ECO:0000256" key="8">
    <source>
        <dbReference type="PROSITE-ProRule" id="PRU00076"/>
    </source>
</evidence>
<feature type="domain" description="Sushi" evidence="14">
    <location>
        <begin position="1743"/>
        <end position="1807"/>
    </location>
</feature>
<dbReference type="InterPro" id="IPR013032">
    <property type="entry name" value="EGF-like_CS"/>
</dbReference>
<feature type="disulfide bond" evidence="8">
    <location>
        <begin position="1341"/>
        <end position="1351"/>
    </location>
</feature>
<dbReference type="Pfam" id="PF00084">
    <property type="entry name" value="Sushi"/>
    <property type="match status" value="1"/>
</dbReference>
<dbReference type="OrthoDB" id="10045365at2759"/>
<evidence type="ECO:0000259" key="14">
    <source>
        <dbReference type="PROSITE" id="PS50923"/>
    </source>
</evidence>
<dbReference type="InterPro" id="IPR003410">
    <property type="entry name" value="HYR_dom"/>
</dbReference>
<feature type="domain" description="EGF-like" evidence="12">
    <location>
        <begin position="1101"/>
        <end position="1141"/>
    </location>
</feature>
<dbReference type="Proteomes" id="UP000789390">
    <property type="component" value="Unassembled WGS sequence"/>
</dbReference>
<name>A0A8J2RZD7_9CRUS</name>
<keyword evidence="2" id="KW-0964">Secreted</keyword>
<evidence type="ECO:0000259" key="12">
    <source>
        <dbReference type="PROSITE" id="PS50026"/>
    </source>
</evidence>
<dbReference type="InterPro" id="IPR000436">
    <property type="entry name" value="Sushi_SCR_CCP_dom"/>
</dbReference>
<feature type="disulfide bond" evidence="8">
    <location>
        <begin position="1379"/>
        <end position="1389"/>
    </location>
</feature>
<feature type="compositionally biased region" description="Basic and acidic residues" evidence="10">
    <location>
        <begin position="416"/>
        <end position="428"/>
    </location>
</feature>
<keyword evidence="7" id="KW-0325">Glycoprotein</keyword>
<feature type="domain" description="EGF-like" evidence="12">
    <location>
        <begin position="1222"/>
        <end position="1258"/>
    </location>
</feature>
<dbReference type="GO" id="GO:0005509">
    <property type="term" value="F:calcium ion binding"/>
    <property type="evidence" value="ECO:0007669"/>
    <property type="project" value="InterPro"/>
</dbReference>
<feature type="domain" description="EGF-like" evidence="12">
    <location>
        <begin position="1184"/>
        <end position="1221"/>
    </location>
</feature>
<feature type="compositionally biased region" description="Polar residues" evidence="10">
    <location>
        <begin position="449"/>
        <end position="458"/>
    </location>
</feature>
<feature type="domain" description="EGF-like" evidence="12">
    <location>
        <begin position="1413"/>
        <end position="1451"/>
    </location>
</feature>
<dbReference type="CDD" id="cd00033">
    <property type="entry name" value="CCP"/>
    <property type="match status" value="1"/>
</dbReference>
<evidence type="ECO:0000256" key="9">
    <source>
        <dbReference type="PROSITE-ProRule" id="PRU00302"/>
    </source>
</evidence>
<evidence type="ECO:0000256" key="5">
    <source>
        <dbReference type="ARBA" id="ARBA00022737"/>
    </source>
</evidence>
<dbReference type="Pfam" id="PF07645">
    <property type="entry name" value="EGF_CA"/>
    <property type="match status" value="8"/>
</dbReference>
<dbReference type="SMART" id="SM00179">
    <property type="entry name" value="EGF_CA"/>
    <property type="match status" value="16"/>
</dbReference>
<dbReference type="PROSITE" id="PS50825">
    <property type="entry name" value="HYR"/>
    <property type="match status" value="1"/>
</dbReference>
<feature type="compositionally biased region" description="Acidic residues" evidence="10">
    <location>
        <begin position="643"/>
        <end position="653"/>
    </location>
</feature>
<dbReference type="InterPro" id="IPR049883">
    <property type="entry name" value="NOTCH1_EGF-like"/>
</dbReference>
<dbReference type="InterPro" id="IPR000152">
    <property type="entry name" value="EGF-type_Asp/Asn_hydroxyl_site"/>
</dbReference>
<feature type="region of interest" description="Disordered" evidence="10">
    <location>
        <begin position="1630"/>
        <end position="1727"/>
    </location>
</feature>
<keyword evidence="16" id="KW-1185">Reference proteome</keyword>
<dbReference type="FunFam" id="2.10.25.10:FF:000068">
    <property type="entry name" value="Latent transforming growth factor beta binding protein 3"/>
    <property type="match status" value="2"/>
</dbReference>
<dbReference type="FunFam" id="2.10.25.10:FF:000005">
    <property type="entry name" value="Fibrillin 2"/>
    <property type="match status" value="2"/>
</dbReference>
<reference evidence="15" key="1">
    <citation type="submission" date="2021-11" db="EMBL/GenBank/DDBJ databases">
        <authorList>
            <person name="Schell T."/>
        </authorList>
    </citation>
    <scope>NUCLEOTIDE SEQUENCE</scope>
    <source>
        <strain evidence="15">M5</strain>
    </source>
</reference>
<keyword evidence="4 11" id="KW-0732">Signal</keyword>
<evidence type="ECO:0000313" key="15">
    <source>
        <dbReference type="EMBL" id="CAH0111555.1"/>
    </source>
</evidence>
<feature type="compositionally biased region" description="Polar residues" evidence="10">
    <location>
        <begin position="829"/>
        <end position="839"/>
    </location>
</feature>
<keyword evidence="3 8" id="KW-0245">EGF-like domain</keyword>
<dbReference type="InterPro" id="IPR009030">
    <property type="entry name" value="Growth_fac_rcpt_cys_sf"/>
</dbReference>
<dbReference type="PROSITE" id="PS01187">
    <property type="entry name" value="EGF_CA"/>
    <property type="match status" value="5"/>
</dbReference>
<dbReference type="PROSITE" id="PS50026">
    <property type="entry name" value="EGF_3"/>
    <property type="match status" value="10"/>
</dbReference>
<dbReference type="Gene3D" id="2.10.70.10">
    <property type="entry name" value="Complement Module, domain 1"/>
    <property type="match status" value="2"/>
</dbReference>
<evidence type="ECO:0000256" key="3">
    <source>
        <dbReference type="ARBA" id="ARBA00022536"/>
    </source>
</evidence>
<feature type="compositionally biased region" description="Polar residues" evidence="10">
    <location>
        <begin position="2302"/>
        <end position="2314"/>
    </location>
</feature>
<evidence type="ECO:0000313" key="16">
    <source>
        <dbReference type="Proteomes" id="UP000789390"/>
    </source>
</evidence>
<dbReference type="FunFam" id="2.10.25.10:FF:000037">
    <property type="entry name" value="Signal peptide, CUB domain and EGF-like domain-containing 2"/>
    <property type="match status" value="2"/>
</dbReference>
<dbReference type="Pfam" id="PF12661">
    <property type="entry name" value="hEGF"/>
    <property type="match status" value="1"/>
</dbReference>
<keyword evidence="6 8" id="KW-1015">Disulfide bond</keyword>
<feature type="compositionally biased region" description="Polar residues" evidence="10">
    <location>
        <begin position="433"/>
        <end position="442"/>
    </location>
</feature>
<evidence type="ECO:0000256" key="4">
    <source>
        <dbReference type="ARBA" id="ARBA00022729"/>
    </source>
</evidence>
<evidence type="ECO:0000256" key="11">
    <source>
        <dbReference type="SAM" id="SignalP"/>
    </source>
</evidence>
<keyword evidence="5" id="KW-0677">Repeat</keyword>
<evidence type="ECO:0008006" key="17">
    <source>
        <dbReference type="Google" id="ProtNLM"/>
    </source>
</evidence>
<feature type="compositionally biased region" description="Acidic residues" evidence="10">
    <location>
        <begin position="459"/>
        <end position="469"/>
    </location>
</feature>
<dbReference type="FunFam" id="2.10.25.10:FF:000014">
    <property type="entry name" value="Latent-transforming growth factor beta-binding protein 3"/>
    <property type="match status" value="1"/>
</dbReference>
<feature type="domain" description="EGF-like" evidence="12">
    <location>
        <begin position="1337"/>
        <end position="1374"/>
    </location>
</feature>
<feature type="compositionally biased region" description="Acidic residues" evidence="10">
    <location>
        <begin position="172"/>
        <end position="229"/>
    </location>
</feature>
<dbReference type="EMBL" id="CAKKLH010000314">
    <property type="protein sequence ID" value="CAH0111555.1"/>
    <property type="molecule type" value="Genomic_DNA"/>
</dbReference>
<evidence type="ECO:0000256" key="6">
    <source>
        <dbReference type="ARBA" id="ARBA00023157"/>
    </source>
</evidence>
<dbReference type="PRINTS" id="PR00907">
    <property type="entry name" value="THRMBOMODULN"/>
</dbReference>
<dbReference type="FunFam" id="2.10.25.10:FF:000038">
    <property type="entry name" value="Fibrillin 2"/>
    <property type="match status" value="1"/>
</dbReference>
<evidence type="ECO:0000256" key="7">
    <source>
        <dbReference type="ARBA" id="ARBA00023180"/>
    </source>
</evidence>
<feature type="disulfide bond" evidence="8">
    <location>
        <begin position="1303"/>
        <end position="1313"/>
    </location>
</feature>